<dbReference type="AlphaFoldDB" id="A0A6P0GP54"/>
<dbReference type="GO" id="GO:0003677">
    <property type="term" value="F:DNA binding"/>
    <property type="evidence" value="ECO:0007669"/>
    <property type="project" value="UniProtKB-KW"/>
</dbReference>
<dbReference type="GO" id="GO:0003700">
    <property type="term" value="F:DNA-binding transcription factor activity"/>
    <property type="evidence" value="ECO:0007669"/>
    <property type="project" value="InterPro"/>
</dbReference>
<dbReference type="InterPro" id="IPR036388">
    <property type="entry name" value="WH-like_DNA-bd_sf"/>
</dbReference>
<evidence type="ECO:0000256" key="5">
    <source>
        <dbReference type="SAM" id="MobiDB-lite"/>
    </source>
</evidence>
<dbReference type="RefSeq" id="WP_163478931.1">
    <property type="nucleotide sequence ID" value="NZ_JAAGWE010000043.1"/>
</dbReference>
<dbReference type="GO" id="GO:0032993">
    <property type="term" value="C:protein-DNA complex"/>
    <property type="evidence" value="ECO:0007669"/>
    <property type="project" value="TreeGrafter"/>
</dbReference>
<feature type="region of interest" description="Disordered" evidence="5">
    <location>
        <begin position="110"/>
        <end position="141"/>
    </location>
</feature>
<feature type="domain" description="HTH lysR-type" evidence="6">
    <location>
        <begin position="33"/>
        <end position="72"/>
    </location>
</feature>
<evidence type="ECO:0000313" key="8">
    <source>
        <dbReference type="Proteomes" id="UP000471126"/>
    </source>
</evidence>
<evidence type="ECO:0000259" key="6">
    <source>
        <dbReference type="PROSITE" id="PS50931"/>
    </source>
</evidence>
<dbReference type="PANTHER" id="PTHR30346:SF0">
    <property type="entry name" value="HCA OPERON TRANSCRIPTIONAL ACTIVATOR HCAR"/>
    <property type="match status" value="1"/>
</dbReference>
<evidence type="ECO:0000313" key="7">
    <source>
        <dbReference type="EMBL" id="NEM08681.1"/>
    </source>
</evidence>
<dbReference type="InterPro" id="IPR036390">
    <property type="entry name" value="WH_DNA-bd_sf"/>
</dbReference>
<dbReference type="PANTHER" id="PTHR30346">
    <property type="entry name" value="TRANSCRIPTIONAL DUAL REGULATOR HCAR-RELATED"/>
    <property type="match status" value="1"/>
</dbReference>
<protein>
    <submittedName>
        <fullName evidence="7">LysR family transcriptional regulator</fullName>
    </submittedName>
</protein>
<evidence type="ECO:0000256" key="4">
    <source>
        <dbReference type="ARBA" id="ARBA00023163"/>
    </source>
</evidence>
<comment type="similarity">
    <text evidence="1">Belongs to the LysR transcriptional regulatory family.</text>
</comment>
<keyword evidence="4" id="KW-0804">Transcription</keyword>
<dbReference type="EMBL" id="JAAGWE010000043">
    <property type="protein sequence ID" value="NEM08681.1"/>
    <property type="molecule type" value="Genomic_DNA"/>
</dbReference>
<evidence type="ECO:0000256" key="3">
    <source>
        <dbReference type="ARBA" id="ARBA00023125"/>
    </source>
</evidence>
<dbReference type="Proteomes" id="UP000471126">
    <property type="component" value="Unassembled WGS sequence"/>
</dbReference>
<dbReference type="SUPFAM" id="SSF46785">
    <property type="entry name" value="Winged helix' DNA-binding domain"/>
    <property type="match status" value="1"/>
</dbReference>
<dbReference type="Pfam" id="PF00126">
    <property type="entry name" value="HTH_1"/>
    <property type="match status" value="1"/>
</dbReference>
<proteinExistence type="inferred from homology"/>
<dbReference type="Gene3D" id="1.10.10.10">
    <property type="entry name" value="Winged helix-like DNA-binding domain superfamily/Winged helix DNA-binding domain"/>
    <property type="match status" value="1"/>
</dbReference>
<evidence type="ECO:0000256" key="1">
    <source>
        <dbReference type="ARBA" id="ARBA00009437"/>
    </source>
</evidence>
<dbReference type="InterPro" id="IPR000847">
    <property type="entry name" value="LysR_HTH_N"/>
</dbReference>
<sequence>MASVGRPLRLSAGAGPTPVGCSPPGAPWGRAPSRPSDQLHMIQSRLSQAIRHLQSRHGATLFDRTNRRVELTAADEALLADARRILDQSWPRGPVRRRWGQTNAACSVWGRPGSLPSATFPGWRASPSGRRRAGCSGTSRP</sequence>
<reference evidence="7 8" key="1">
    <citation type="submission" date="2019-12" db="EMBL/GenBank/DDBJ databases">
        <title>WGS of CPCC 203550 I12A-02606.</title>
        <authorList>
            <person name="Jiang Z."/>
        </authorList>
    </citation>
    <scope>NUCLEOTIDE SEQUENCE [LARGE SCALE GENOMIC DNA]</scope>
    <source>
        <strain evidence="7 8">I12A-02606</strain>
    </source>
</reference>
<organism evidence="7 8">
    <name type="scientific">Geodermatophilus normandii</name>
    <dbReference type="NCBI Taxonomy" id="1137989"/>
    <lineage>
        <taxon>Bacteria</taxon>
        <taxon>Bacillati</taxon>
        <taxon>Actinomycetota</taxon>
        <taxon>Actinomycetes</taxon>
        <taxon>Geodermatophilales</taxon>
        <taxon>Geodermatophilaceae</taxon>
        <taxon>Geodermatophilus</taxon>
    </lineage>
</organism>
<gene>
    <name evidence="7" type="ORF">GCU54_22210</name>
</gene>
<feature type="region of interest" description="Disordered" evidence="5">
    <location>
        <begin position="1"/>
        <end position="35"/>
    </location>
</feature>
<comment type="caution">
    <text evidence="7">The sequence shown here is derived from an EMBL/GenBank/DDBJ whole genome shotgun (WGS) entry which is preliminary data.</text>
</comment>
<accession>A0A6P0GP54</accession>
<evidence type="ECO:0000256" key="2">
    <source>
        <dbReference type="ARBA" id="ARBA00023015"/>
    </source>
</evidence>
<name>A0A6P0GP54_9ACTN</name>
<dbReference type="PROSITE" id="PS50931">
    <property type="entry name" value="HTH_LYSR"/>
    <property type="match status" value="1"/>
</dbReference>
<keyword evidence="3" id="KW-0238">DNA-binding</keyword>
<keyword evidence="2" id="KW-0805">Transcription regulation</keyword>